<comment type="caution">
    <text evidence="2">The sequence shown here is derived from an EMBL/GenBank/DDBJ whole genome shotgun (WGS) entry which is preliminary data.</text>
</comment>
<dbReference type="Proteomes" id="UP001629244">
    <property type="component" value="Unassembled WGS sequence"/>
</dbReference>
<reference evidence="2 3" key="1">
    <citation type="submission" date="2024-06" db="EMBL/GenBank/DDBJ databases">
        <authorList>
            <person name="Kaempfer P."/>
            <person name="Viver T."/>
        </authorList>
    </citation>
    <scope>NUCLEOTIDE SEQUENCE [LARGE SCALE GENOMIC DNA]</scope>
    <source>
        <strain evidence="2 3">ST-64</strain>
    </source>
</reference>
<organism evidence="2 3">
    <name type="scientific">Sphingomonas plantiphila</name>
    <dbReference type="NCBI Taxonomy" id="3163295"/>
    <lineage>
        <taxon>Bacteria</taxon>
        <taxon>Pseudomonadati</taxon>
        <taxon>Pseudomonadota</taxon>
        <taxon>Alphaproteobacteria</taxon>
        <taxon>Sphingomonadales</taxon>
        <taxon>Sphingomonadaceae</taxon>
        <taxon>Sphingomonas</taxon>
    </lineage>
</organism>
<proteinExistence type="predicted"/>
<keyword evidence="1" id="KW-0732">Signal</keyword>
<dbReference type="RefSeq" id="WP_408076695.1">
    <property type="nucleotide sequence ID" value="NZ_JBELQC010000001.1"/>
</dbReference>
<dbReference type="InterPro" id="IPR047111">
    <property type="entry name" value="YbaP-like"/>
</dbReference>
<dbReference type="PANTHER" id="PTHR40590:SF1">
    <property type="entry name" value="CYTOPLASMIC PROTEIN"/>
    <property type="match status" value="1"/>
</dbReference>
<feature type="chain" id="PRO_5046520858" evidence="1">
    <location>
        <begin position="24"/>
        <end position="305"/>
    </location>
</feature>
<dbReference type="EMBL" id="JBELQC010000001">
    <property type="protein sequence ID" value="MFL9839729.1"/>
    <property type="molecule type" value="Genomic_DNA"/>
</dbReference>
<evidence type="ECO:0000313" key="3">
    <source>
        <dbReference type="Proteomes" id="UP001629244"/>
    </source>
</evidence>
<keyword evidence="3" id="KW-1185">Reference proteome</keyword>
<dbReference type="PANTHER" id="PTHR40590">
    <property type="entry name" value="CYTOPLASMIC PROTEIN-RELATED"/>
    <property type="match status" value="1"/>
</dbReference>
<dbReference type="Pfam" id="PF01963">
    <property type="entry name" value="TraB_PrgY_gumN"/>
    <property type="match status" value="1"/>
</dbReference>
<dbReference type="CDD" id="cd14789">
    <property type="entry name" value="Tiki"/>
    <property type="match status" value="1"/>
</dbReference>
<evidence type="ECO:0000256" key="1">
    <source>
        <dbReference type="SAM" id="SignalP"/>
    </source>
</evidence>
<name>A0ABW8YHJ5_9SPHN</name>
<evidence type="ECO:0000313" key="2">
    <source>
        <dbReference type="EMBL" id="MFL9839729.1"/>
    </source>
</evidence>
<accession>A0ABW8YHJ5</accession>
<dbReference type="InterPro" id="IPR002816">
    <property type="entry name" value="TraB/PrgY/GumN_fam"/>
</dbReference>
<protein>
    <submittedName>
        <fullName evidence="2">TraB/GumN family protein</fullName>
    </submittedName>
</protein>
<sequence length="305" mass="33027">MTRLFRRAGTALALFFVAPHALAQTAPAPAPAAQVQDADPALWVVKDEDTTIYLFGTIHVLKPGLSWFDEAVKKAFDESAEMVTEIGTMPDQAAIQPLLMKHAISMSGPSLTERLPEEKRAAFTKAVTDAGIPVAAVDRFKPWFAASQLGLVALQKAGYDPNSGVEQKLSEAAKAANKPVSGLETIDQQFGFFNALSEEAQIKFLTESLDQLENVGPEFAKMVAEWSEGDAVGLAAIMNEALRSSPELSKMLLADRNARWAEWIDTRLDTPGVVFVAVGAGHLAGDDSVQAMLAKRKIKTQRIEY</sequence>
<gene>
    <name evidence="2" type="ORF">ABS767_02030</name>
</gene>
<feature type="signal peptide" evidence="1">
    <location>
        <begin position="1"/>
        <end position="23"/>
    </location>
</feature>